<gene>
    <name evidence="2" type="ORF">NLS_LOCUS4087</name>
</gene>
<keyword evidence="3" id="KW-1185">Reference proteome</keyword>
<evidence type="ECO:0000313" key="3">
    <source>
        <dbReference type="Proteomes" id="UP000277928"/>
    </source>
</evidence>
<organism evidence="2 3">
    <name type="scientific">Litomosoides sigmodontis</name>
    <name type="common">Filarial nematode worm</name>
    <dbReference type="NCBI Taxonomy" id="42156"/>
    <lineage>
        <taxon>Eukaryota</taxon>
        <taxon>Metazoa</taxon>
        <taxon>Ecdysozoa</taxon>
        <taxon>Nematoda</taxon>
        <taxon>Chromadorea</taxon>
        <taxon>Rhabditida</taxon>
        <taxon>Spirurina</taxon>
        <taxon>Spiruromorpha</taxon>
        <taxon>Filarioidea</taxon>
        <taxon>Onchocercidae</taxon>
        <taxon>Litomosoides</taxon>
    </lineage>
</organism>
<feature type="transmembrane region" description="Helical" evidence="1">
    <location>
        <begin position="65"/>
        <end position="87"/>
    </location>
</feature>
<dbReference type="EMBL" id="UYRX01000247">
    <property type="protein sequence ID" value="VDK78470.1"/>
    <property type="molecule type" value="Genomic_DNA"/>
</dbReference>
<reference evidence="2 3" key="1">
    <citation type="submission" date="2018-08" db="EMBL/GenBank/DDBJ databases">
        <authorList>
            <person name="Laetsch R D."/>
            <person name="Stevens L."/>
            <person name="Kumar S."/>
            <person name="Blaxter L. M."/>
        </authorList>
    </citation>
    <scope>NUCLEOTIDE SEQUENCE [LARGE SCALE GENOMIC DNA]</scope>
</reference>
<keyword evidence="1" id="KW-0472">Membrane</keyword>
<dbReference type="Proteomes" id="UP000277928">
    <property type="component" value="Unassembled WGS sequence"/>
</dbReference>
<dbReference type="OrthoDB" id="5818054at2759"/>
<name>A0A3P6TH07_LITSI</name>
<keyword evidence="1" id="KW-0812">Transmembrane</keyword>
<accession>A0A3P6TH07</accession>
<dbReference type="AlphaFoldDB" id="A0A3P6TH07"/>
<protein>
    <submittedName>
        <fullName evidence="2">Uncharacterized protein</fullName>
    </submittedName>
</protein>
<sequence length="276" mass="30715">MDDLNGMGDEGSNVSIGKEWQPFTFTVTMVYKLKEMLVPLLLSMISFAISLLGLILLANEHGLNLSMIAFLSFGFTGLIISIIVWTVRPKLLMTWPKCLKRLFDGNRHFNQCNSTEILDRDKAEMIMRNILGIPYLIQAIQYSMETTYYTSMLAQKNNGSIPPTTSIIHTAPKCTSVIDSDHEDCCCSGYEAMPTEQSTIRAVETIEEWIPTGLSSWNNTQLRLSIKSNPEAGISVRAGSVSSMIFQCLLIDDGVSDQSRCDPVPDKTGQKLGSFY</sequence>
<proteinExistence type="predicted"/>
<feature type="transmembrane region" description="Helical" evidence="1">
    <location>
        <begin position="37"/>
        <end position="59"/>
    </location>
</feature>
<evidence type="ECO:0000256" key="1">
    <source>
        <dbReference type="SAM" id="Phobius"/>
    </source>
</evidence>
<keyword evidence="1" id="KW-1133">Transmembrane helix</keyword>
<evidence type="ECO:0000313" key="2">
    <source>
        <dbReference type="EMBL" id="VDK78470.1"/>
    </source>
</evidence>